<organism evidence="2 3">
    <name type="scientific">Pelagirhabdus alkalitolerans</name>
    <dbReference type="NCBI Taxonomy" id="1612202"/>
    <lineage>
        <taxon>Bacteria</taxon>
        <taxon>Bacillati</taxon>
        <taxon>Bacillota</taxon>
        <taxon>Bacilli</taxon>
        <taxon>Bacillales</taxon>
        <taxon>Bacillaceae</taxon>
        <taxon>Pelagirhabdus</taxon>
    </lineage>
</organism>
<feature type="transmembrane region" description="Helical" evidence="1">
    <location>
        <begin position="405"/>
        <end position="424"/>
    </location>
</feature>
<feature type="transmembrane region" description="Helical" evidence="1">
    <location>
        <begin position="366"/>
        <end position="385"/>
    </location>
</feature>
<feature type="transmembrane region" description="Helical" evidence="1">
    <location>
        <begin position="128"/>
        <end position="149"/>
    </location>
</feature>
<keyword evidence="3" id="KW-1185">Reference proteome</keyword>
<feature type="transmembrane region" description="Helical" evidence="1">
    <location>
        <begin position="43"/>
        <end position="63"/>
    </location>
</feature>
<protein>
    <submittedName>
        <fullName evidence="2">Uncharacterized protein</fullName>
    </submittedName>
</protein>
<feature type="transmembrane region" description="Helical" evidence="1">
    <location>
        <begin position="278"/>
        <end position="299"/>
    </location>
</feature>
<keyword evidence="1" id="KW-0472">Membrane</keyword>
<evidence type="ECO:0000313" key="3">
    <source>
        <dbReference type="Proteomes" id="UP000242949"/>
    </source>
</evidence>
<feature type="transmembrane region" description="Helical" evidence="1">
    <location>
        <begin position="185"/>
        <end position="207"/>
    </location>
</feature>
<accession>A0A1G6HQM4</accession>
<feature type="transmembrane region" description="Helical" evidence="1">
    <location>
        <begin position="244"/>
        <end position="266"/>
    </location>
</feature>
<dbReference type="Proteomes" id="UP000242949">
    <property type="component" value="Unassembled WGS sequence"/>
</dbReference>
<feature type="transmembrane region" description="Helical" evidence="1">
    <location>
        <begin position="460"/>
        <end position="480"/>
    </location>
</feature>
<proteinExistence type="predicted"/>
<gene>
    <name evidence="2" type="ORF">SAMN05421734_103173</name>
</gene>
<feature type="transmembrane region" description="Helical" evidence="1">
    <location>
        <begin position="213"/>
        <end position="237"/>
    </location>
</feature>
<keyword evidence="1" id="KW-0812">Transmembrane</keyword>
<feature type="transmembrane region" description="Helical" evidence="1">
    <location>
        <begin position="155"/>
        <end position="173"/>
    </location>
</feature>
<dbReference type="RefSeq" id="WP_090794284.1">
    <property type="nucleotide sequence ID" value="NZ_FMYI01000003.1"/>
</dbReference>
<evidence type="ECO:0000313" key="2">
    <source>
        <dbReference type="EMBL" id="SDB96501.1"/>
    </source>
</evidence>
<feature type="transmembrane region" description="Helical" evidence="1">
    <location>
        <begin position="492"/>
        <end position="511"/>
    </location>
</feature>
<feature type="transmembrane region" description="Helical" evidence="1">
    <location>
        <begin position="69"/>
        <end position="92"/>
    </location>
</feature>
<evidence type="ECO:0000256" key="1">
    <source>
        <dbReference type="SAM" id="Phobius"/>
    </source>
</evidence>
<dbReference type="EMBL" id="FMYI01000003">
    <property type="protein sequence ID" value="SDB96501.1"/>
    <property type="molecule type" value="Genomic_DNA"/>
</dbReference>
<name>A0A1G6HQM4_9BACI</name>
<feature type="transmembrane region" description="Helical" evidence="1">
    <location>
        <begin position="340"/>
        <end position="360"/>
    </location>
</feature>
<dbReference type="AlphaFoldDB" id="A0A1G6HQM4"/>
<dbReference type="STRING" id="1612202.SAMN05421734_103173"/>
<sequence length="512" mass="55004">MDQLVQQVESLQLLNHVLLSLFLLVPMVLIARTVVAGTRYSPILIIVIFGLAMGFILVVSDLAEPGLQAFPVIDLISKTTSVALLVTFFVGGQEIRKIFGNKVGATKDLLIHNEEEAVLGTTRTQMVLIVRSFFLLIGVEAMSRLILGLDGGPLSNYYPIMAYLGIVASIILIDSKAKILEKPLYIRKGMLEIIVLIGISIIAFHLSELVHNIVALPSIFFGMVISTLLGVYAYSYVFGPTIKALLFAGIPVVLAGNFMVGGSRIIEVFEMDGSAAVLGYGFFGQAFWMFGGMALMIYFGKTAAVRNLAPGMAGALSHTGLTGACTAGDLGKRAANRAPMLVNIPFAMHIFVFSTLAVSYERGSLLMIPAVIMVAIGFALLVMGLRNMKVPGNDDRAEMKSLLQFGFGWQLIAIFGGLAVLDLSGMAVDFAAMAKASAISHFGLFAGVQEGMFGAEAAGLITFTFSMTFLVHPFVFYMFGKAMENNEEMPKTPVYVLAIVGLIGILSSLLFL</sequence>
<feature type="transmembrane region" description="Helical" evidence="1">
    <location>
        <begin position="13"/>
        <end position="31"/>
    </location>
</feature>
<dbReference type="OrthoDB" id="8874697at2"/>
<reference evidence="3" key="1">
    <citation type="submission" date="2016-09" db="EMBL/GenBank/DDBJ databases">
        <authorList>
            <person name="Varghese N."/>
            <person name="Submissions S."/>
        </authorList>
    </citation>
    <scope>NUCLEOTIDE SEQUENCE [LARGE SCALE GENOMIC DNA]</scope>
    <source>
        <strain evidence="3">S5</strain>
    </source>
</reference>
<keyword evidence="1" id="KW-1133">Transmembrane helix</keyword>